<reference evidence="1 2" key="1">
    <citation type="submission" date="2018-03" db="EMBL/GenBank/DDBJ databases">
        <title>Whole genome sequencing of Histamine producing bacteria.</title>
        <authorList>
            <person name="Butler K."/>
        </authorList>
    </citation>
    <scope>NUCLEOTIDE SEQUENCE [LARGE SCALE GENOMIC DNA]</scope>
    <source>
        <strain evidence="1 2">DSM 19138</strain>
    </source>
</reference>
<name>A0A2T3NCQ4_9GAMM</name>
<dbReference type="InterPro" id="IPR029044">
    <property type="entry name" value="Nucleotide-diphossugar_trans"/>
</dbReference>
<dbReference type="PANTHER" id="PTHR32385:SF15">
    <property type="entry name" value="INOSITOL PHOSPHOCERAMIDE MANNOSYLTRANSFERASE 1"/>
    <property type="match status" value="1"/>
</dbReference>
<dbReference type="GO" id="GO:0051999">
    <property type="term" value="P:mannosyl-inositol phosphorylceramide biosynthetic process"/>
    <property type="evidence" value="ECO:0007669"/>
    <property type="project" value="TreeGrafter"/>
</dbReference>
<sequence length="314" mass="36620">MGSISRRIKECLRVAKCKFKAKKLLSTQEREKANYALSQVSKPVERGCFSKTIWMFWDSGLEHAPDVVKLSYRSWVKFNPDYDVVLLDKHNIRSIFGFDFYDVFKLCSVELGAAGKSDLLRLFLLNRFGGVWADATTFCKKPLSDWLELSDTGFFSFREKKADDRTLVSWFLASTQGHPITQSLLDESLRYLLKERPVDLDIVGLKTTKLIAGSKELLSKSGSGFNLLDKMEQKYSAPYFWMFYLFNEVVKREAHKQVWHDVQLMTNCYAELDDSYSEFIDSFVAKQTYRDKYVSQPLYHQREKYMLELLAHLK</sequence>
<dbReference type="GO" id="GO:0000030">
    <property type="term" value="F:mannosyltransferase activity"/>
    <property type="evidence" value="ECO:0007669"/>
    <property type="project" value="TreeGrafter"/>
</dbReference>
<evidence type="ECO:0000313" key="2">
    <source>
        <dbReference type="Proteomes" id="UP000241346"/>
    </source>
</evidence>
<dbReference type="AlphaFoldDB" id="A0A2T3NCQ4"/>
<dbReference type="Gene3D" id="3.90.550.20">
    <property type="match status" value="1"/>
</dbReference>
<dbReference type="RefSeq" id="WP_107298970.1">
    <property type="nucleotide sequence ID" value="NZ_PYMB01000006.1"/>
</dbReference>
<dbReference type="InterPro" id="IPR051706">
    <property type="entry name" value="Glycosyltransferase_domain"/>
</dbReference>
<evidence type="ECO:0000313" key="1">
    <source>
        <dbReference type="EMBL" id="PSW11828.1"/>
    </source>
</evidence>
<dbReference type="EMBL" id="PYMB01000006">
    <property type="protein sequence ID" value="PSW11828.1"/>
    <property type="molecule type" value="Genomic_DNA"/>
</dbReference>
<dbReference type="InterPro" id="IPR008441">
    <property type="entry name" value="AfumC-like_glycosyl_Trfase"/>
</dbReference>
<gene>
    <name evidence="1" type="ORF">C9J01_15000</name>
</gene>
<accession>A0A2T3NCQ4</accession>
<dbReference type="SUPFAM" id="SSF53448">
    <property type="entry name" value="Nucleotide-diphospho-sugar transferases"/>
    <property type="match status" value="1"/>
</dbReference>
<dbReference type="OrthoDB" id="9802881at2"/>
<evidence type="ECO:0008006" key="3">
    <source>
        <dbReference type="Google" id="ProtNLM"/>
    </source>
</evidence>
<dbReference type="PANTHER" id="PTHR32385">
    <property type="entry name" value="MANNOSYL PHOSPHORYLINOSITOL CERAMIDE SYNTHASE"/>
    <property type="match status" value="1"/>
</dbReference>
<organism evidence="1 2">
    <name type="scientific">Photobacterium rosenbergii</name>
    <dbReference type="NCBI Taxonomy" id="294936"/>
    <lineage>
        <taxon>Bacteria</taxon>
        <taxon>Pseudomonadati</taxon>
        <taxon>Pseudomonadota</taxon>
        <taxon>Gammaproteobacteria</taxon>
        <taxon>Vibrionales</taxon>
        <taxon>Vibrionaceae</taxon>
        <taxon>Photobacterium</taxon>
    </lineage>
</organism>
<dbReference type="Proteomes" id="UP000241346">
    <property type="component" value="Unassembled WGS sequence"/>
</dbReference>
<dbReference type="Pfam" id="PF05704">
    <property type="entry name" value="Caps_synth"/>
    <property type="match status" value="1"/>
</dbReference>
<dbReference type="GO" id="GO:0016020">
    <property type="term" value="C:membrane"/>
    <property type="evidence" value="ECO:0007669"/>
    <property type="project" value="GOC"/>
</dbReference>
<comment type="caution">
    <text evidence="1">The sequence shown here is derived from an EMBL/GenBank/DDBJ whole genome shotgun (WGS) entry which is preliminary data.</text>
</comment>
<proteinExistence type="predicted"/>
<protein>
    <recommendedName>
        <fullName evidence="3">Capsular biosynthesis protein</fullName>
    </recommendedName>
</protein>